<feature type="transmembrane region" description="Helical" evidence="2">
    <location>
        <begin position="276"/>
        <end position="297"/>
    </location>
</feature>
<evidence type="ECO:0000256" key="2">
    <source>
        <dbReference type="SAM" id="Phobius"/>
    </source>
</evidence>
<proteinExistence type="predicted"/>
<keyword evidence="4" id="KW-1185">Reference proteome</keyword>
<keyword evidence="2" id="KW-0812">Transmembrane</keyword>
<gene>
    <name evidence="3" type="ORF">DL240_13310</name>
</gene>
<dbReference type="AlphaFoldDB" id="A0A328C445"/>
<dbReference type="OrthoDB" id="5494382at2"/>
<accession>A0A328C445</accession>
<dbReference type="Proteomes" id="UP000249169">
    <property type="component" value="Unassembled WGS sequence"/>
</dbReference>
<evidence type="ECO:0000313" key="4">
    <source>
        <dbReference type="Proteomes" id="UP000249169"/>
    </source>
</evidence>
<protein>
    <recommendedName>
        <fullName evidence="5">Zinc-finger domain-containing protein</fullName>
    </recommendedName>
</protein>
<organism evidence="3 4">
    <name type="scientific">Lujinxingia litoralis</name>
    <dbReference type="NCBI Taxonomy" id="2211119"/>
    <lineage>
        <taxon>Bacteria</taxon>
        <taxon>Deltaproteobacteria</taxon>
        <taxon>Bradymonadales</taxon>
        <taxon>Lujinxingiaceae</taxon>
        <taxon>Lujinxingia</taxon>
    </lineage>
</organism>
<keyword evidence="2" id="KW-0472">Membrane</keyword>
<dbReference type="RefSeq" id="WP_111730387.1">
    <property type="nucleotide sequence ID" value="NZ_QHKO01000005.1"/>
</dbReference>
<name>A0A328C445_9DELT</name>
<evidence type="ECO:0000313" key="3">
    <source>
        <dbReference type="EMBL" id="RAL21824.1"/>
    </source>
</evidence>
<feature type="region of interest" description="Disordered" evidence="1">
    <location>
        <begin position="348"/>
        <end position="393"/>
    </location>
</feature>
<evidence type="ECO:0000256" key="1">
    <source>
        <dbReference type="SAM" id="MobiDB-lite"/>
    </source>
</evidence>
<keyword evidence="2" id="KW-1133">Transmembrane helix</keyword>
<evidence type="ECO:0008006" key="5">
    <source>
        <dbReference type="Google" id="ProtNLM"/>
    </source>
</evidence>
<reference evidence="3 4" key="1">
    <citation type="submission" date="2018-05" db="EMBL/GenBank/DDBJ databases">
        <title>Lujinxingia marina gen. nov. sp. nov., a new facultative anaerobic member of the class Deltaproteobacteria, and proposal of Lujinxingaceae fam. nov.</title>
        <authorList>
            <person name="Li C.-M."/>
        </authorList>
    </citation>
    <scope>NUCLEOTIDE SEQUENCE [LARGE SCALE GENOMIC DNA]</scope>
    <source>
        <strain evidence="3 4">B210</strain>
    </source>
</reference>
<sequence length="393" mass="42511">MTQELLTYPQALRLQRYVDQELADEERAQVERELEVRPGWRLYVSALEELRVAVEMASEAAWERAPSVDAATIARLAQAANDLSQNSLEELAPMLERFHDGEVDEAEAAVIAALMESRQDVADYLAELDGIGQGLRANDLSAGVDFGDFWAGVQAGLDAPADEPLRHPSRFDAEEHRVLLYRYHDGEASAEECAQVERWIATGDPGVDATLGALAELHVGINAAHELARDQADLSHLWEGVVEGLDRADAEAAAGNVVSLSERQRPVHASPYSSPVFAAVAAVALLICGAIASQIFFQSERVVETRTVVIFDSVEYAPGSSVMIHNPQLTAAGVDEAEVDVPILWVMDDEEPATPSAEEAGTPAPAEDRNEQPAAPDVEPEETPETLPVGRPI</sequence>
<dbReference type="EMBL" id="QHKO01000005">
    <property type="protein sequence ID" value="RAL21824.1"/>
    <property type="molecule type" value="Genomic_DNA"/>
</dbReference>
<comment type="caution">
    <text evidence="3">The sequence shown here is derived from an EMBL/GenBank/DDBJ whole genome shotgun (WGS) entry which is preliminary data.</text>
</comment>